<reference evidence="2" key="1">
    <citation type="journal article" date="2024" name="Front. Bioeng. Biotechnol.">
        <title>Genome-scale model development and genomic sequencing of the oleaginous clade Lipomyces.</title>
        <authorList>
            <person name="Czajka J.J."/>
            <person name="Han Y."/>
            <person name="Kim J."/>
            <person name="Mondo S.J."/>
            <person name="Hofstad B.A."/>
            <person name="Robles A."/>
            <person name="Haridas S."/>
            <person name="Riley R."/>
            <person name="LaButti K."/>
            <person name="Pangilinan J."/>
            <person name="Andreopoulos W."/>
            <person name="Lipzen A."/>
            <person name="Yan J."/>
            <person name="Wang M."/>
            <person name="Ng V."/>
            <person name="Grigoriev I.V."/>
            <person name="Spatafora J.W."/>
            <person name="Magnuson J.K."/>
            <person name="Baker S.E."/>
            <person name="Pomraning K.R."/>
        </authorList>
    </citation>
    <scope>NUCLEOTIDE SEQUENCE [LARGE SCALE GENOMIC DNA]</scope>
    <source>
        <strain evidence="2">CBS 10300</strain>
    </source>
</reference>
<evidence type="ECO:0000313" key="1">
    <source>
        <dbReference type="EMBL" id="KAK9323661.1"/>
    </source>
</evidence>
<dbReference type="Proteomes" id="UP001489719">
    <property type="component" value="Unassembled WGS sequence"/>
</dbReference>
<gene>
    <name evidence="1" type="ORF">V1517DRAFT_351954</name>
</gene>
<sequence>MSSSMSIMLCVAQFVGIVGAAFTSGSILSVSLIAIPALKAPKVTLPDTAVRFRTLALTGRKIMPSLAVLSTSGFGFLAWKVPSARMAYSIAAGCTIGIVPFTLLLLLRTTFTLMSKTEVVEPKSRGAEDENWEKLLDRWMFMNGVRAMLPLLGALVGLQSALSCHT</sequence>
<proteinExistence type="predicted"/>
<comment type="caution">
    <text evidence="1">The sequence shown here is derived from an EMBL/GenBank/DDBJ whole genome shotgun (WGS) entry which is preliminary data.</text>
</comment>
<organism evidence="1 2">
    <name type="scientific">Lipomyces orientalis</name>
    <dbReference type="NCBI Taxonomy" id="1233043"/>
    <lineage>
        <taxon>Eukaryota</taxon>
        <taxon>Fungi</taxon>
        <taxon>Dikarya</taxon>
        <taxon>Ascomycota</taxon>
        <taxon>Saccharomycotina</taxon>
        <taxon>Lipomycetes</taxon>
        <taxon>Lipomycetales</taxon>
        <taxon>Lipomycetaceae</taxon>
        <taxon>Lipomyces</taxon>
    </lineage>
</organism>
<accession>A0ACC3TSB9</accession>
<dbReference type="EMBL" id="MU970058">
    <property type="protein sequence ID" value="KAK9323661.1"/>
    <property type="molecule type" value="Genomic_DNA"/>
</dbReference>
<keyword evidence="2" id="KW-1185">Reference proteome</keyword>
<protein>
    <submittedName>
        <fullName evidence="1">Uncharacterized protein</fullName>
    </submittedName>
</protein>
<name>A0ACC3TSB9_9ASCO</name>
<evidence type="ECO:0000313" key="2">
    <source>
        <dbReference type="Proteomes" id="UP001489719"/>
    </source>
</evidence>